<dbReference type="PROSITE" id="PS50082">
    <property type="entry name" value="WD_REPEATS_2"/>
    <property type="match status" value="1"/>
</dbReference>
<keyword evidence="6" id="KW-0833">Ubl conjugation pathway</keyword>
<keyword evidence="9" id="KW-0539">Nucleus</keyword>
<evidence type="ECO:0000256" key="4">
    <source>
        <dbReference type="ARBA" id="ARBA00022737"/>
    </source>
</evidence>
<dbReference type="Proteomes" id="UP001408789">
    <property type="component" value="Unassembled WGS sequence"/>
</dbReference>
<evidence type="ECO:0000256" key="5">
    <source>
        <dbReference type="ARBA" id="ARBA00022763"/>
    </source>
</evidence>
<evidence type="ECO:0000256" key="9">
    <source>
        <dbReference type="ARBA" id="ARBA00023242"/>
    </source>
</evidence>
<dbReference type="GO" id="GO:0005634">
    <property type="term" value="C:nucleus"/>
    <property type="evidence" value="ECO:0007669"/>
    <property type="project" value="UniProtKB-SubCell"/>
</dbReference>
<name>A0AAP0HEV7_9ASTR</name>
<comment type="caution">
    <text evidence="11">The sequence shown here is derived from an EMBL/GenBank/DDBJ whole genome shotgun (WGS) entry which is preliminary data.</text>
</comment>
<dbReference type="AlphaFoldDB" id="A0AAP0HEV7"/>
<dbReference type="InterPro" id="IPR033312">
    <property type="entry name" value="DDB2"/>
</dbReference>
<keyword evidence="7" id="KW-0238">DNA-binding</keyword>
<dbReference type="GO" id="GO:0003684">
    <property type="term" value="F:damaged DNA binding"/>
    <property type="evidence" value="ECO:0007669"/>
    <property type="project" value="InterPro"/>
</dbReference>
<gene>
    <name evidence="11" type="ORF">SSX86_001865</name>
</gene>
<dbReference type="InterPro" id="IPR001680">
    <property type="entry name" value="WD40_rpt"/>
</dbReference>
<feature type="repeat" description="WD" evidence="10">
    <location>
        <begin position="47"/>
        <end position="80"/>
    </location>
</feature>
<evidence type="ECO:0000256" key="2">
    <source>
        <dbReference type="ARBA" id="ARBA00005434"/>
    </source>
</evidence>
<evidence type="ECO:0000313" key="11">
    <source>
        <dbReference type="EMBL" id="KAK9080190.1"/>
    </source>
</evidence>
<evidence type="ECO:0000256" key="8">
    <source>
        <dbReference type="ARBA" id="ARBA00023204"/>
    </source>
</evidence>
<evidence type="ECO:0000256" key="3">
    <source>
        <dbReference type="ARBA" id="ARBA00022574"/>
    </source>
</evidence>
<evidence type="ECO:0000256" key="6">
    <source>
        <dbReference type="ARBA" id="ARBA00022786"/>
    </source>
</evidence>
<keyword evidence="4" id="KW-0677">Repeat</keyword>
<dbReference type="GO" id="GO:0006281">
    <property type="term" value="P:DNA repair"/>
    <property type="evidence" value="ECO:0007669"/>
    <property type="project" value="UniProtKB-KW"/>
</dbReference>
<comment type="subcellular location">
    <subcellularLocation>
        <location evidence="1">Nucleus</location>
    </subcellularLocation>
</comment>
<evidence type="ECO:0000256" key="1">
    <source>
        <dbReference type="ARBA" id="ARBA00004123"/>
    </source>
</evidence>
<accession>A0AAP0HEV7</accession>
<dbReference type="Gene3D" id="2.130.10.10">
    <property type="entry name" value="YVTN repeat-like/Quinoprotein amine dehydrogenase"/>
    <property type="match status" value="1"/>
</dbReference>
<proteinExistence type="inferred from homology"/>
<dbReference type="PANTHER" id="PTHR15169:SF0">
    <property type="entry name" value="DNA DAMAGE-BINDING PROTEIN 2"/>
    <property type="match status" value="1"/>
</dbReference>
<dbReference type="GO" id="GO:0009411">
    <property type="term" value="P:response to UV"/>
    <property type="evidence" value="ECO:0007669"/>
    <property type="project" value="TreeGrafter"/>
</dbReference>
<sequence>MEFGVVPASRKRTHSSLDYVFERQVRHGVPSIKPAFVIPDEVNCAVIRYHSRRVTCLEFHPTNNNILLSDDKKGQLGVWDFGKVHEKTVFGNIHQALLNNMKIQKEEAVIIAWDNMQNAKVEHQSGNWRCVW</sequence>
<keyword evidence="5" id="KW-0227">DNA damage</keyword>
<organism evidence="11 12">
    <name type="scientific">Deinandra increscens subsp. villosa</name>
    <dbReference type="NCBI Taxonomy" id="3103831"/>
    <lineage>
        <taxon>Eukaryota</taxon>
        <taxon>Viridiplantae</taxon>
        <taxon>Streptophyta</taxon>
        <taxon>Embryophyta</taxon>
        <taxon>Tracheophyta</taxon>
        <taxon>Spermatophyta</taxon>
        <taxon>Magnoliopsida</taxon>
        <taxon>eudicotyledons</taxon>
        <taxon>Gunneridae</taxon>
        <taxon>Pentapetalae</taxon>
        <taxon>asterids</taxon>
        <taxon>campanulids</taxon>
        <taxon>Asterales</taxon>
        <taxon>Asteraceae</taxon>
        <taxon>Asteroideae</taxon>
        <taxon>Heliantheae alliance</taxon>
        <taxon>Madieae</taxon>
        <taxon>Madiinae</taxon>
        <taxon>Deinandra</taxon>
    </lineage>
</organism>
<evidence type="ECO:0000313" key="12">
    <source>
        <dbReference type="Proteomes" id="UP001408789"/>
    </source>
</evidence>
<evidence type="ECO:0000256" key="7">
    <source>
        <dbReference type="ARBA" id="ARBA00023125"/>
    </source>
</evidence>
<protein>
    <submittedName>
        <fullName evidence="11">Uncharacterized protein</fullName>
    </submittedName>
</protein>
<dbReference type="SUPFAM" id="SSF50978">
    <property type="entry name" value="WD40 repeat-like"/>
    <property type="match status" value="1"/>
</dbReference>
<dbReference type="PANTHER" id="PTHR15169">
    <property type="entry name" value="DAMAGE-SPECIFIC DNA BINDING PROTEIN 2"/>
    <property type="match status" value="1"/>
</dbReference>
<evidence type="ECO:0000256" key="10">
    <source>
        <dbReference type="PROSITE-ProRule" id="PRU00221"/>
    </source>
</evidence>
<keyword evidence="12" id="KW-1185">Reference proteome</keyword>
<reference evidence="11 12" key="1">
    <citation type="submission" date="2024-04" db="EMBL/GenBank/DDBJ databases">
        <title>The reference genome of an endangered Asteraceae, Deinandra increscens subsp. villosa, native to the Central Coast of California.</title>
        <authorList>
            <person name="Guilliams M."/>
            <person name="Hasenstab-Lehman K."/>
            <person name="Meyer R."/>
            <person name="Mcevoy S."/>
        </authorList>
    </citation>
    <scope>NUCLEOTIDE SEQUENCE [LARGE SCALE GENOMIC DNA]</scope>
    <source>
        <tissue evidence="11">Leaf</tissue>
    </source>
</reference>
<dbReference type="InterPro" id="IPR036322">
    <property type="entry name" value="WD40_repeat_dom_sf"/>
</dbReference>
<keyword evidence="8" id="KW-0234">DNA repair</keyword>
<dbReference type="GO" id="GO:0080008">
    <property type="term" value="C:Cul4-RING E3 ubiquitin ligase complex"/>
    <property type="evidence" value="ECO:0007669"/>
    <property type="project" value="InterPro"/>
</dbReference>
<dbReference type="InterPro" id="IPR015943">
    <property type="entry name" value="WD40/YVTN_repeat-like_dom_sf"/>
</dbReference>
<dbReference type="EMBL" id="JBCNJP010000003">
    <property type="protein sequence ID" value="KAK9080190.1"/>
    <property type="molecule type" value="Genomic_DNA"/>
</dbReference>
<keyword evidence="3 10" id="KW-0853">WD repeat</keyword>
<comment type="similarity">
    <text evidence="2">Belongs to the WD repeat DDB2/WDR76 family.</text>
</comment>